<accession>A0ABW0PMK4</accession>
<organism evidence="1 2">
    <name type="scientific">Massilia jejuensis</name>
    <dbReference type="NCBI Taxonomy" id="648894"/>
    <lineage>
        <taxon>Bacteria</taxon>
        <taxon>Pseudomonadati</taxon>
        <taxon>Pseudomonadota</taxon>
        <taxon>Betaproteobacteria</taxon>
        <taxon>Burkholderiales</taxon>
        <taxon>Oxalobacteraceae</taxon>
        <taxon>Telluria group</taxon>
        <taxon>Massilia</taxon>
    </lineage>
</organism>
<dbReference type="RefSeq" id="WP_379726301.1">
    <property type="nucleotide sequence ID" value="NZ_JBHSMS010000077.1"/>
</dbReference>
<evidence type="ECO:0000313" key="2">
    <source>
        <dbReference type="Proteomes" id="UP001596031"/>
    </source>
</evidence>
<evidence type="ECO:0000313" key="1">
    <source>
        <dbReference type="EMBL" id="MFC5513678.1"/>
    </source>
</evidence>
<comment type="caution">
    <text evidence="1">The sequence shown here is derived from an EMBL/GenBank/DDBJ whole genome shotgun (WGS) entry which is preliminary data.</text>
</comment>
<gene>
    <name evidence="1" type="ORF">ACFPOU_21485</name>
</gene>
<dbReference type="Proteomes" id="UP001596031">
    <property type="component" value="Unassembled WGS sequence"/>
</dbReference>
<proteinExistence type="predicted"/>
<sequence>MAGKVRPFGFTVDDLAGSSFSVRGRYRFRVAIHTFTWRADLLQHYLDLNTGGTPHSAEEIERVRKLRDCALDQKQK</sequence>
<keyword evidence="2" id="KW-1185">Reference proteome</keyword>
<protein>
    <submittedName>
        <fullName evidence="1">Uncharacterized protein</fullName>
    </submittedName>
</protein>
<name>A0ABW0PMK4_9BURK</name>
<dbReference type="EMBL" id="JBHSMS010000077">
    <property type="protein sequence ID" value="MFC5513678.1"/>
    <property type="molecule type" value="Genomic_DNA"/>
</dbReference>
<reference evidence="2" key="1">
    <citation type="journal article" date="2019" name="Int. J. Syst. Evol. Microbiol.">
        <title>The Global Catalogue of Microorganisms (GCM) 10K type strain sequencing project: providing services to taxonomists for standard genome sequencing and annotation.</title>
        <authorList>
            <consortium name="The Broad Institute Genomics Platform"/>
            <consortium name="The Broad Institute Genome Sequencing Center for Infectious Disease"/>
            <person name="Wu L."/>
            <person name="Ma J."/>
        </authorList>
    </citation>
    <scope>NUCLEOTIDE SEQUENCE [LARGE SCALE GENOMIC DNA]</scope>
    <source>
        <strain evidence="2">CCUG 38813</strain>
    </source>
</reference>